<comment type="caution">
    <text evidence="1">The sequence shown here is derived from an EMBL/GenBank/DDBJ whole genome shotgun (WGS) entry which is preliminary data.</text>
</comment>
<keyword evidence="2" id="KW-1185">Reference proteome</keyword>
<proteinExistence type="predicted"/>
<gene>
    <name evidence="1" type="ORF">LQ318_03545</name>
</gene>
<dbReference type="RefSeq" id="WP_265787580.1">
    <property type="nucleotide sequence ID" value="NZ_BAABRS010000001.1"/>
</dbReference>
<reference evidence="1 2" key="1">
    <citation type="submission" date="2021-11" db="EMBL/GenBank/DDBJ databases">
        <title>Aliifidinibius sp. nov., a new bacterium isolated from saline soil.</title>
        <authorList>
            <person name="Galisteo C."/>
            <person name="De La Haba R."/>
            <person name="Sanchez-Porro C."/>
            <person name="Ventosa A."/>
        </authorList>
    </citation>
    <scope>NUCLEOTIDE SEQUENCE [LARGE SCALE GENOMIC DNA]</scope>
    <source>
        <strain evidence="1 2">KACC 190600</strain>
    </source>
</reference>
<name>A0ABT3PVT3_9BACT</name>
<organism evidence="1 2">
    <name type="scientific">Fodinibius salicampi</name>
    <dbReference type="NCBI Taxonomy" id="1920655"/>
    <lineage>
        <taxon>Bacteria</taxon>
        <taxon>Pseudomonadati</taxon>
        <taxon>Balneolota</taxon>
        <taxon>Balneolia</taxon>
        <taxon>Balneolales</taxon>
        <taxon>Balneolaceae</taxon>
        <taxon>Fodinibius</taxon>
    </lineage>
</organism>
<dbReference type="Proteomes" id="UP001207337">
    <property type="component" value="Unassembled WGS sequence"/>
</dbReference>
<dbReference type="EMBL" id="JAJNDC010000001">
    <property type="protein sequence ID" value="MCW9711969.1"/>
    <property type="molecule type" value="Genomic_DNA"/>
</dbReference>
<evidence type="ECO:0000313" key="2">
    <source>
        <dbReference type="Proteomes" id="UP001207337"/>
    </source>
</evidence>
<evidence type="ECO:0000313" key="1">
    <source>
        <dbReference type="EMBL" id="MCW9711969.1"/>
    </source>
</evidence>
<accession>A0ABT3PVT3</accession>
<protein>
    <submittedName>
        <fullName evidence="1">Uncharacterized protein</fullName>
    </submittedName>
</protein>
<sequence length="196" mass="22376">MIKKLFLLFIIIGAGYYYWTTRPISHGPGIVAPDAPVQRDIPKVPDISYKDFTLDPKAEIQLESRILSIKRYSDIYTDLTKTDVVFGWGAMSDEENLTSLFVGQEDRTLSLKIANPPIDPPEIWTHISNMHLIPSTEEISDKINSLRKGHIVRLKGYLVDARSHTNVWELKTSLNRTDRGKNSSELLWVKTLTTQH</sequence>